<accession>A0A6P0DSF9</accession>
<dbReference type="PROSITE" id="PS50263">
    <property type="entry name" value="CN_HYDROLASE"/>
    <property type="match status" value="1"/>
</dbReference>
<feature type="active site" description="Proton acceptor" evidence="2">
    <location>
        <position position="44"/>
    </location>
</feature>
<dbReference type="InterPro" id="IPR000132">
    <property type="entry name" value="Nitrilase/CN_hydratase_CS"/>
</dbReference>
<dbReference type="PANTHER" id="PTHR46044">
    <property type="entry name" value="NITRILASE"/>
    <property type="match status" value="1"/>
</dbReference>
<dbReference type="GO" id="GO:0051410">
    <property type="term" value="P:detoxification of nitrogen compound"/>
    <property type="evidence" value="ECO:0007669"/>
    <property type="project" value="TreeGrafter"/>
</dbReference>
<dbReference type="PROSITE" id="PS00920">
    <property type="entry name" value="NITRIL_CHT_1"/>
    <property type="match status" value="1"/>
</dbReference>
<feature type="non-terminal residue" evidence="4">
    <location>
        <position position="292"/>
    </location>
</feature>
<dbReference type="Pfam" id="PF00795">
    <property type="entry name" value="CN_hydrolase"/>
    <property type="match status" value="1"/>
</dbReference>
<reference evidence="4 5" key="1">
    <citation type="submission" date="2020-01" db="EMBL/GenBank/DDBJ databases">
        <title>Rhizobium genotypes associated with high levels of biological nitrogen fixation by grain legumes in a temperate-maritime cropping system.</title>
        <authorList>
            <person name="Maluk M."/>
            <person name="Francesc Ferrando Molina F."/>
            <person name="Lopez Del Egido L."/>
            <person name="Lafos M."/>
            <person name="Langarica-Fuentes A."/>
            <person name="Gebre Yohannes G."/>
            <person name="Young M.W."/>
            <person name="Martin P."/>
            <person name="Gantlett R."/>
            <person name="Kenicer G."/>
            <person name="Hawes C."/>
            <person name="Begg G.S."/>
            <person name="Quilliam R.S."/>
            <person name="Squire G.R."/>
            <person name="Poole P.S."/>
            <person name="Young P.W."/>
            <person name="Iannetta P.M."/>
            <person name="James E.K."/>
        </authorList>
    </citation>
    <scope>NUCLEOTIDE SEQUENCE [LARGE SCALE GENOMIC DNA]</scope>
    <source>
        <strain evidence="4 5">JHI944</strain>
    </source>
</reference>
<name>A0A6P0DSF9_RHILE</name>
<evidence type="ECO:0000256" key="1">
    <source>
        <dbReference type="ARBA" id="ARBA00008129"/>
    </source>
</evidence>
<dbReference type="PANTHER" id="PTHR46044:SF1">
    <property type="entry name" value="CN HYDROLASE DOMAIN-CONTAINING PROTEIN"/>
    <property type="match status" value="1"/>
</dbReference>
<organism evidence="4 5">
    <name type="scientific">Rhizobium leguminosarum</name>
    <dbReference type="NCBI Taxonomy" id="384"/>
    <lineage>
        <taxon>Bacteria</taxon>
        <taxon>Pseudomonadati</taxon>
        <taxon>Pseudomonadota</taxon>
        <taxon>Alphaproteobacteria</taxon>
        <taxon>Hyphomicrobiales</taxon>
        <taxon>Rhizobiaceae</taxon>
        <taxon>Rhizobium/Agrobacterium group</taxon>
        <taxon>Rhizobium</taxon>
    </lineage>
</organism>
<dbReference type="InterPro" id="IPR044149">
    <property type="entry name" value="Nitrilases_CHs"/>
</dbReference>
<dbReference type="GO" id="GO:0018822">
    <property type="term" value="F:nitrile hydratase activity"/>
    <property type="evidence" value="ECO:0007669"/>
    <property type="project" value="TreeGrafter"/>
</dbReference>
<comment type="caution">
    <text evidence="4">The sequence shown here is derived from an EMBL/GenBank/DDBJ whole genome shotgun (WGS) entry which is preliminary data.</text>
</comment>
<proteinExistence type="inferred from homology"/>
<dbReference type="PROSITE" id="PS00921">
    <property type="entry name" value="NITRIL_CHT_2"/>
    <property type="match status" value="1"/>
</dbReference>
<dbReference type="Gene3D" id="3.60.110.10">
    <property type="entry name" value="Carbon-nitrogen hydrolase"/>
    <property type="match status" value="1"/>
</dbReference>
<sequence>MTRFRAAVVQAAPVSGNTSATVDKTIRLIREAAALGANVVVFPEAFIGGYPKGANFNIYIGARTPEGRQEFADYHADAIVVPGPETADLAEAVREAELFLTIGVIERDGGTLYCTALYFTPEGLAGKHRKLMPTGAERLCWGFGDGSTLDTVETPWGPMGAIICWENYMPLMRTAMYGKGITLYCAPTADDRDSWAATMRHIALEGRCFVLSACQYLTRKDFPQSMGNRITDDPEVVLMRGGAIIVDPLGRVLAGPDYSGETILTADLDTDDIVRAQFDFDVVGHYARPDVF</sequence>
<evidence type="ECO:0000259" key="3">
    <source>
        <dbReference type="PROSITE" id="PS50263"/>
    </source>
</evidence>
<dbReference type="SUPFAM" id="SSF56317">
    <property type="entry name" value="Carbon-nitrogen hydrolase"/>
    <property type="match status" value="1"/>
</dbReference>
<dbReference type="GO" id="GO:0000257">
    <property type="term" value="F:nitrilase activity"/>
    <property type="evidence" value="ECO:0007669"/>
    <property type="project" value="UniProtKB-ARBA"/>
</dbReference>
<dbReference type="RefSeq" id="WP_164000760.1">
    <property type="nucleotide sequence ID" value="NZ_WXXP01000142.1"/>
</dbReference>
<comment type="similarity">
    <text evidence="1">Belongs to the carbon-nitrogen hydrolase superfamily. Nitrilase family.</text>
</comment>
<dbReference type="CDD" id="cd07564">
    <property type="entry name" value="nitrilases_CHs"/>
    <property type="match status" value="1"/>
</dbReference>
<dbReference type="AlphaFoldDB" id="A0A6P0DSF9"/>
<gene>
    <name evidence="4" type="ORF">GUK36_37765</name>
</gene>
<dbReference type="InterPro" id="IPR003010">
    <property type="entry name" value="C-N_Hydrolase"/>
</dbReference>
<dbReference type="InterPro" id="IPR036526">
    <property type="entry name" value="C-N_Hydrolase_sf"/>
</dbReference>
<feature type="domain" description="CN hydrolase" evidence="3">
    <location>
        <begin position="4"/>
        <end position="270"/>
    </location>
</feature>
<evidence type="ECO:0000313" key="5">
    <source>
        <dbReference type="Proteomes" id="UP000471409"/>
    </source>
</evidence>
<dbReference type="Proteomes" id="UP000471409">
    <property type="component" value="Unassembled WGS sequence"/>
</dbReference>
<evidence type="ECO:0000256" key="2">
    <source>
        <dbReference type="PROSITE-ProRule" id="PRU10139"/>
    </source>
</evidence>
<protein>
    <submittedName>
        <fullName evidence="4">Nitrilase</fullName>
    </submittedName>
</protein>
<evidence type="ECO:0000313" key="4">
    <source>
        <dbReference type="EMBL" id="NEK54993.1"/>
    </source>
</evidence>
<dbReference type="EMBL" id="WXXP01000142">
    <property type="protein sequence ID" value="NEK54993.1"/>
    <property type="molecule type" value="Genomic_DNA"/>
</dbReference>